<evidence type="ECO:0000313" key="2">
    <source>
        <dbReference type="Proteomes" id="UP000240638"/>
    </source>
</evidence>
<dbReference type="AlphaFoldDB" id="A0A2T3XQ53"/>
<comment type="caution">
    <text evidence="1">The sequence shown here is derived from an EMBL/GenBank/DDBJ whole genome shotgun (WGS) entry which is preliminary data.</text>
</comment>
<dbReference type="Proteomes" id="UP000240638">
    <property type="component" value="Unassembled WGS sequence"/>
</dbReference>
<reference evidence="1 2" key="1">
    <citation type="submission" date="2018-03" db="EMBL/GenBank/DDBJ databases">
        <title>Whole genome analyses suggest that Burkholderia sensu lato contains two further novel genera in the rhizoxinica-symbiotica group Mycetohabitans gen. nov., and Trinickia gen. nov.: implications for the evolution of diazotrophy and nodulation in the Burkholderiaceae.</title>
        <authorList>
            <person name="Estrada De Los Santos P."/>
            <person name="Palmer M."/>
            <person name="Chavez-Ramirez B."/>
            <person name="Steenkamp E.T."/>
            <person name="Hirsch A.M."/>
            <person name="Manyaka P."/>
            <person name="Maluk M."/>
            <person name="Lafos M."/>
            <person name="Crook M."/>
            <person name="Gross E."/>
            <person name="Simon M.F."/>
            <person name="Bueno Dos Reis Junior F."/>
            <person name="Poole P.S."/>
            <person name="Venter S.N."/>
            <person name="James E.K."/>
        </authorList>
    </citation>
    <scope>NUCLEOTIDE SEQUENCE [LARGE SCALE GENOMIC DNA]</scope>
    <source>
        <strain evidence="1 2">JPY-366</strain>
    </source>
</reference>
<accession>A0A2T3XQ53</accession>
<protein>
    <submittedName>
        <fullName evidence="1">Uncharacterized protein</fullName>
    </submittedName>
</protein>
<organism evidence="1 2">
    <name type="scientific">Trinickia symbiotica</name>
    <dbReference type="NCBI Taxonomy" id="863227"/>
    <lineage>
        <taxon>Bacteria</taxon>
        <taxon>Pseudomonadati</taxon>
        <taxon>Pseudomonadota</taxon>
        <taxon>Betaproteobacteria</taxon>
        <taxon>Burkholderiales</taxon>
        <taxon>Burkholderiaceae</taxon>
        <taxon>Trinickia</taxon>
    </lineage>
</organism>
<evidence type="ECO:0000313" key="1">
    <source>
        <dbReference type="EMBL" id="PTB18643.1"/>
    </source>
</evidence>
<proteinExistence type="predicted"/>
<sequence>MDYAGLANKYFNNAFGTTFGSNSTVIEQPLADGTALVRVLLYTQQANTWVIRMTGTPTLDTLSLTGYATQLKNNRTLFGRRPQAQGVKANGVALGDSFIDILFINTAPGAPLVDLMSLAPPALQFFSYRAQAKGPLTAAFGVPDGTPGLCTVSQSGLFATSLVANPTSRVALDSFPAELVDLHVVGG</sequence>
<name>A0A2T3XQ53_9BURK</name>
<dbReference type="EMBL" id="PYUC01000011">
    <property type="protein sequence ID" value="PTB18643.1"/>
    <property type="molecule type" value="Genomic_DNA"/>
</dbReference>
<gene>
    <name evidence="1" type="ORF">C9I57_21780</name>
</gene>